<keyword evidence="1" id="KW-0812">Transmembrane</keyword>
<reference evidence="2 3" key="1">
    <citation type="journal article" date="2014" name="PLoS Genet.">
        <title>Phylogenetically driven sequencing of extremely halophilic archaea reveals strategies for static and dynamic osmo-response.</title>
        <authorList>
            <person name="Becker E.A."/>
            <person name="Seitzer P.M."/>
            <person name="Tritt A."/>
            <person name="Larsen D."/>
            <person name="Krusor M."/>
            <person name="Yao A.I."/>
            <person name="Wu D."/>
            <person name="Madern D."/>
            <person name="Eisen J.A."/>
            <person name="Darling A.E."/>
            <person name="Facciotti M.T."/>
        </authorList>
    </citation>
    <scope>NUCLEOTIDE SEQUENCE [LARGE SCALE GENOMIC DNA]</scope>
    <source>
        <strain evidence="2 3">JCM 10478</strain>
    </source>
</reference>
<evidence type="ECO:0000313" key="3">
    <source>
        <dbReference type="Proteomes" id="UP000011632"/>
    </source>
</evidence>
<protein>
    <submittedName>
        <fullName evidence="2">Uncharacterized protein</fullName>
    </submittedName>
</protein>
<keyword evidence="1" id="KW-0472">Membrane</keyword>
<proteinExistence type="predicted"/>
<keyword evidence="1" id="KW-1133">Transmembrane helix</keyword>
<keyword evidence="3" id="KW-1185">Reference proteome</keyword>
<feature type="transmembrane region" description="Helical" evidence="1">
    <location>
        <begin position="6"/>
        <end position="36"/>
    </location>
</feature>
<dbReference type="EMBL" id="AOID01000047">
    <property type="protein sequence ID" value="ELY65209.1"/>
    <property type="molecule type" value="Genomic_DNA"/>
</dbReference>
<dbReference type="Proteomes" id="UP000011632">
    <property type="component" value="Unassembled WGS sequence"/>
</dbReference>
<organism evidence="2 3">
    <name type="scientific">Natrinema versiforme JCM 10478</name>
    <dbReference type="NCBI Taxonomy" id="1227496"/>
    <lineage>
        <taxon>Archaea</taxon>
        <taxon>Methanobacteriati</taxon>
        <taxon>Methanobacteriota</taxon>
        <taxon>Stenosarchaea group</taxon>
        <taxon>Halobacteria</taxon>
        <taxon>Halobacteriales</taxon>
        <taxon>Natrialbaceae</taxon>
        <taxon>Natrinema</taxon>
    </lineage>
</organism>
<gene>
    <name evidence="2" type="ORF">C489_15552</name>
</gene>
<accession>L9XTS7</accession>
<comment type="caution">
    <text evidence="2">The sequence shown here is derived from an EMBL/GenBank/DDBJ whole genome shotgun (WGS) entry which is preliminary data.</text>
</comment>
<evidence type="ECO:0000256" key="1">
    <source>
        <dbReference type="SAM" id="Phobius"/>
    </source>
</evidence>
<name>L9XTS7_9EURY</name>
<sequence>MTSKTHSILIPGVICMIIGFVIFNVLGAAFSLLIGFSMGEQYYRRHELETQVRELQTEDNDEI</sequence>
<evidence type="ECO:0000313" key="2">
    <source>
        <dbReference type="EMBL" id="ELY65209.1"/>
    </source>
</evidence>
<dbReference type="AlphaFoldDB" id="L9XTS7"/>
<dbReference type="RefSeq" id="WP_006432198.1">
    <property type="nucleotide sequence ID" value="NZ_AOID01000047.1"/>
</dbReference>
<dbReference type="OrthoDB" id="202209at2157"/>